<accession>A0ABV1HSD9</accession>
<sequence>MNRLKMSHITRDINRVTGTVIGISGKLILYALVILLLAEGITRGYAFGHSLFYESSVEQAPGRDIVVTVPDGQSDSDTIHELKKDGLIDNELAMRVQMKFYDYEIHPGTYTLNTSMSSKKMLQILNEKADKEEEPAS</sequence>
<dbReference type="PANTHER" id="PTHR30518">
    <property type="entry name" value="ENDOLYTIC MUREIN TRANSGLYCOSYLASE"/>
    <property type="match status" value="1"/>
</dbReference>
<keyword evidence="9" id="KW-1185">Reference proteome</keyword>
<protein>
    <submittedName>
        <fullName evidence="8">Endolytic transglycosylase MltG</fullName>
    </submittedName>
</protein>
<gene>
    <name evidence="8" type="ORF">WMO41_15280</name>
</gene>
<comment type="caution">
    <text evidence="8">The sequence shown here is derived from an EMBL/GenBank/DDBJ whole genome shotgun (WGS) entry which is preliminary data.</text>
</comment>
<dbReference type="RefSeq" id="WP_349230496.1">
    <property type="nucleotide sequence ID" value="NZ_JBBMFJ010000050.1"/>
</dbReference>
<evidence type="ECO:0000256" key="1">
    <source>
        <dbReference type="ARBA" id="ARBA00022475"/>
    </source>
</evidence>
<dbReference type="Pfam" id="PF02618">
    <property type="entry name" value="YceG"/>
    <property type="match status" value="1"/>
</dbReference>
<evidence type="ECO:0000256" key="4">
    <source>
        <dbReference type="ARBA" id="ARBA00023136"/>
    </source>
</evidence>
<proteinExistence type="predicted"/>
<evidence type="ECO:0000256" key="7">
    <source>
        <dbReference type="SAM" id="Phobius"/>
    </source>
</evidence>
<keyword evidence="5" id="KW-0456">Lyase</keyword>
<evidence type="ECO:0000256" key="6">
    <source>
        <dbReference type="ARBA" id="ARBA00023316"/>
    </source>
</evidence>
<organism evidence="8 9">
    <name type="scientific">Ventrimonas faecis</name>
    <dbReference type="NCBI Taxonomy" id="3133170"/>
    <lineage>
        <taxon>Bacteria</taxon>
        <taxon>Bacillati</taxon>
        <taxon>Bacillota</taxon>
        <taxon>Clostridia</taxon>
        <taxon>Lachnospirales</taxon>
        <taxon>Lachnospiraceae</taxon>
        <taxon>Ventrimonas</taxon>
    </lineage>
</organism>
<keyword evidence="4 7" id="KW-0472">Membrane</keyword>
<evidence type="ECO:0000256" key="5">
    <source>
        <dbReference type="ARBA" id="ARBA00023239"/>
    </source>
</evidence>
<dbReference type="PANTHER" id="PTHR30518:SF2">
    <property type="entry name" value="ENDOLYTIC MUREIN TRANSGLYCOSYLASE"/>
    <property type="match status" value="1"/>
</dbReference>
<keyword evidence="1" id="KW-1003">Cell membrane</keyword>
<keyword evidence="6" id="KW-0961">Cell wall biogenesis/degradation</keyword>
<evidence type="ECO:0000313" key="9">
    <source>
        <dbReference type="Proteomes" id="UP001437460"/>
    </source>
</evidence>
<reference evidence="8 9" key="1">
    <citation type="submission" date="2024-03" db="EMBL/GenBank/DDBJ databases">
        <title>Human intestinal bacterial collection.</title>
        <authorList>
            <person name="Pauvert C."/>
            <person name="Hitch T.C.A."/>
            <person name="Clavel T."/>
        </authorList>
    </citation>
    <scope>NUCLEOTIDE SEQUENCE [LARGE SCALE GENOMIC DNA]</scope>
    <source>
        <strain evidence="8 9">CLA-AP-H27</strain>
    </source>
</reference>
<dbReference type="InterPro" id="IPR003770">
    <property type="entry name" value="MLTG-like"/>
</dbReference>
<feature type="transmembrane region" description="Helical" evidence="7">
    <location>
        <begin position="20"/>
        <end position="38"/>
    </location>
</feature>
<evidence type="ECO:0000313" key="8">
    <source>
        <dbReference type="EMBL" id="MEQ2564508.1"/>
    </source>
</evidence>
<evidence type="ECO:0000256" key="3">
    <source>
        <dbReference type="ARBA" id="ARBA00022989"/>
    </source>
</evidence>
<keyword evidence="2 7" id="KW-0812">Transmembrane</keyword>
<evidence type="ECO:0000256" key="2">
    <source>
        <dbReference type="ARBA" id="ARBA00022692"/>
    </source>
</evidence>
<name>A0ABV1HSD9_9FIRM</name>
<dbReference type="Proteomes" id="UP001437460">
    <property type="component" value="Unassembled WGS sequence"/>
</dbReference>
<keyword evidence="3 7" id="KW-1133">Transmembrane helix</keyword>
<dbReference type="Gene3D" id="3.30.1490.480">
    <property type="entry name" value="Endolytic murein transglycosylase"/>
    <property type="match status" value="1"/>
</dbReference>
<dbReference type="EMBL" id="JBBMFJ010000050">
    <property type="protein sequence ID" value="MEQ2564508.1"/>
    <property type="molecule type" value="Genomic_DNA"/>
</dbReference>